<organism evidence="2 3">
    <name type="scientific">Hymenobacter koreensis</name>
    <dbReference type="NCBI Taxonomy" id="1084523"/>
    <lineage>
        <taxon>Bacteria</taxon>
        <taxon>Pseudomonadati</taxon>
        <taxon>Bacteroidota</taxon>
        <taxon>Cytophagia</taxon>
        <taxon>Cytophagales</taxon>
        <taxon>Hymenobacteraceae</taxon>
        <taxon>Hymenobacter</taxon>
    </lineage>
</organism>
<proteinExistence type="predicted"/>
<gene>
    <name evidence="2" type="ORF">GCM10023186_07410</name>
</gene>
<keyword evidence="1" id="KW-1133">Transmembrane helix</keyword>
<feature type="transmembrane region" description="Helical" evidence="1">
    <location>
        <begin position="176"/>
        <end position="205"/>
    </location>
</feature>
<reference evidence="3" key="1">
    <citation type="journal article" date="2019" name="Int. J. Syst. Evol. Microbiol.">
        <title>The Global Catalogue of Microorganisms (GCM) 10K type strain sequencing project: providing services to taxonomists for standard genome sequencing and annotation.</title>
        <authorList>
            <consortium name="The Broad Institute Genomics Platform"/>
            <consortium name="The Broad Institute Genome Sequencing Center for Infectious Disease"/>
            <person name="Wu L."/>
            <person name="Ma J."/>
        </authorList>
    </citation>
    <scope>NUCLEOTIDE SEQUENCE [LARGE SCALE GENOMIC DNA]</scope>
    <source>
        <strain evidence="3">JCM 17924</strain>
    </source>
</reference>
<feature type="transmembrane region" description="Helical" evidence="1">
    <location>
        <begin position="274"/>
        <end position="299"/>
    </location>
</feature>
<protein>
    <recommendedName>
        <fullName evidence="4">Glycerophosphoryl diester phosphodiesterase membrane domain-containing protein</fullName>
    </recommendedName>
</protein>
<dbReference type="Proteomes" id="UP001500454">
    <property type="component" value="Unassembled WGS sequence"/>
</dbReference>
<feature type="transmembrane region" description="Helical" evidence="1">
    <location>
        <begin position="141"/>
        <end position="170"/>
    </location>
</feature>
<evidence type="ECO:0000313" key="2">
    <source>
        <dbReference type="EMBL" id="GAA4375103.1"/>
    </source>
</evidence>
<feature type="transmembrane region" description="Helical" evidence="1">
    <location>
        <begin position="226"/>
        <end position="254"/>
    </location>
</feature>
<keyword evidence="3" id="KW-1185">Reference proteome</keyword>
<evidence type="ECO:0000313" key="3">
    <source>
        <dbReference type="Proteomes" id="UP001500454"/>
    </source>
</evidence>
<sequence>MRHLPFTHPSHFLKERDFGQKIEASFDFVRAHFRPLGRALLYIVLPAMLISGILSGLMQAQLMGMLVGWQEMAKSGNSAAVLSTMSDFFSQPEYWGAVIGGLISFVLLTLTVYGYLVLRLEKETSEEVTVREVWQLVRQRFGGAILAFLGLGLVFVVGMMGLGLVLGILMSIMRNFVTVILFVVGLYGSIFYFAVTLSLFFIIWMRERQGFFASLRRCFQLIWGKWWSTFGLLFVMGLLLMVVLILVSAVVSLIGLPFISAEIGGDTPPINRVISVVSSCIQSVVALGLYPLLLLAPAFQYFNLVERKEQEGTYLLVDAIGQPATPVAPRAVRPDEEGEY</sequence>
<evidence type="ECO:0008006" key="4">
    <source>
        <dbReference type="Google" id="ProtNLM"/>
    </source>
</evidence>
<keyword evidence="1" id="KW-0472">Membrane</keyword>
<keyword evidence="1" id="KW-0812">Transmembrane</keyword>
<feature type="transmembrane region" description="Helical" evidence="1">
    <location>
        <begin position="39"/>
        <end position="58"/>
    </location>
</feature>
<dbReference type="EMBL" id="BAABHA010000002">
    <property type="protein sequence ID" value="GAA4375103.1"/>
    <property type="molecule type" value="Genomic_DNA"/>
</dbReference>
<accession>A0ABP8IV85</accession>
<name>A0ABP8IV85_9BACT</name>
<comment type="caution">
    <text evidence="2">The sequence shown here is derived from an EMBL/GenBank/DDBJ whole genome shotgun (WGS) entry which is preliminary data.</text>
</comment>
<dbReference type="RefSeq" id="WP_345221518.1">
    <property type="nucleotide sequence ID" value="NZ_BAABHA010000002.1"/>
</dbReference>
<feature type="transmembrane region" description="Helical" evidence="1">
    <location>
        <begin position="94"/>
        <end position="120"/>
    </location>
</feature>
<evidence type="ECO:0000256" key="1">
    <source>
        <dbReference type="SAM" id="Phobius"/>
    </source>
</evidence>